<protein>
    <submittedName>
        <fullName evidence="2">Scaffolding protein</fullName>
    </submittedName>
</protein>
<accession>G1JV68</accession>
<gene>
    <name evidence="2" type="primary">18</name>
    <name evidence="2" type="ORF">TRIXIE_18</name>
</gene>
<dbReference type="KEGG" id="vg:18565125"/>
<feature type="compositionally biased region" description="Low complexity" evidence="1">
    <location>
        <begin position="1"/>
        <end position="17"/>
    </location>
</feature>
<dbReference type="GeneID" id="18565125"/>
<evidence type="ECO:0000313" key="3">
    <source>
        <dbReference type="Proteomes" id="UP000008902"/>
    </source>
</evidence>
<proteinExistence type="predicted"/>
<dbReference type="Proteomes" id="UP000008902">
    <property type="component" value="Segment"/>
</dbReference>
<feature type="region of interest" description="Disordered" evidence="1">
    <location>
        <begin position="1"/>
        <end position="28"/>
    </location>
</feature>
<keyword evidence="3" id="KW-1185">Reference proteome</keyword>
<evidence type="ECO:0000256" key="1">
    <source>
        <dbReference type="SAM" id="MobiDB-lite"/>
    </source>
</evidence>
<sequence length="174" mass="18552">MSDTATPEGTPTGTPAPEATPKPMEPTPKVFDEAYVKELRNEAAAARLAKKDAVEAAVKEAKDAATAELVARDTRITELENELGKAWIELQKLHTSLAAKVPSDKVLAFTEILQGTDAETIGESAKKNLELIGGFDRKPVPGFDPTQGFGGRKEDMPLNGDPILDAIKQTLGIS</sequence>
<dbReference type="RefSeq" id="YP_009017149.1">
    <property type="nucleotide sequence ID" value="NC_023731.1"/>
</dbReference>
<name>G1JV68_9CAUD</name>
<evidence type="ECO:0000313" key="2">
    <source>
        <dbReference type="EMBL" id="AEL17848.1"/>
    </source>
</evidence>
<dbReference type="OrthoDB" id="15003at10239"/>
<dbReference type="EMBL" id="JN408461">
    <property type="protein sequence ID" value="AEL17848.1"/>
    <property type="molecule type" value="Genomic_DNA"/>
</dbReference>
<organism evidence="2 3">
    <name type="scientific">Mycobacterium phage Trixie</name>
    <dbReference type="NCBI Taxonomy" id="1071503"/>
    <lineage>
        <taxon>Viruses</taxon>
        <taxon>Duplodnaviria</taxon>
        <taxon>Heunggongvirae</taxon>
        <taxon>Uroviricota</taxon>
        <taxon>Caudoviricetes</taxon>
        <taxon>Fromanvirus</taxon>
        <taxon>Fromanvirus trixie</taxon>
    </lineage>
</organism>
<reference evidence="2 3" key="1">
    <citation type="journal article" date="2012" name="J. Virol.">
        <title>Complete Genome Sequences of 138 Mycobacteriophages.</title>
        <authorList>
            <consortium name="the Science Education Alliance Phage Hunters Advancing Genomics and Evolutionary Science Program"/>
            <consortium name="the KwaZulu-Natal Research Institute for Tuberculosis and HIV Mycobacterial Genetics Course Students"/>
            <consortium name="the Phage Hunters Integrating Research and Education Program"/>
            <person name="Hatfull G.F."/>
        </authorList>
    </citation>
    <scope>NUCLEOTIDE SEQUENCE [LARGE SCALE GENOMIC DNA]</scope>
</reference>